<dbReference type="PANTHER" id="PTHR23526">
    <property type="entry name" value="INTEGRAL MEMBRANE TRANSPORT PROTEIN-RELATED"/>
    <property type="match status" value="1"/>
</dbReference>
<dbReference type="SUPFAM" id="SSF103473">
    <property type="entry name" value="MFS general substrate transporter"/>
    <property type="match status" value="1"/>
</dbReference>
<protein>
    <recommendedName>
        <fullName evidence="6">Major facilitator superfamily (MFS) profile domain-containing protein</fullName>
    </recommendedName>
</protein>
<feature type="transmembrane region" description="Helical" evidence="5">
    <location>
        <begin position="237"/>
        <end position="261"/>
    </location>
</feature>
<comment type="subcellular location">
    <subcellularLocation>
        <location evidence="1">Cell membrane</location>
        <topology evidence="1">Multi-pass membrane protein</topology>
    </subcellularLocation>
</comment>
<comment type="caution">
    <text evidence="7">The sequence shown here is derived from an EMBL/GenBank/DDBJ whole genome shotgun (WGS) entry which is preliminary data.</text>
</comment>
<dbReference type="PROSITE" id="PS50850">
    <property type="entry name" value="MFS"/>
    <property type="match status" value="1"/>
</dbReference>
<dbReference type="PANTHER" id="PTHR23526:SF4">
    <property type="entry name" value="INTEGRAL MEMBRANE TRANSPORT PROTEIN"/>
    <property type="match status" value="1"/>
</dbReference>
<evidence type="ECO:0000256" key="5">
    <source>
        <dbReference type="SAM" id="Phobius"/>
    </source>
</evidence>
<evidence type="ECO:0000256" key="2">
    <source>
        <dbReference type="ARBA" id="ARBA00022692"/>
    </source>
</evidence>
<keyword evidence="4 5" id="KW-0472">Membrane</keyword>
<evidence type="ECO:0000256" key="4">
    <source>
        <dbReference type="ARBA" id="ARBA00023136"/>
    </source>
</evidence>
<dbReference type="InterPro" id="IPR052528">
    <property type="entry name" value="Sugar_transport-like"/>
</dbReference>
<feature type="domain" description="Major facilitator superfamily (MFS) profile" evidence="6">
    <location>
        <begin position="5"/>
        <end position="384"/>
    </location>
</feature>
<dbReference type="Pfam" id="PF07690">
    <property type="entry name" value="MFS_1"/>
    <property type="match status" value="1"/>
</dbReference>
<feature type="transmembrane region" description="Helical" evidence="5">
    <location>
        <begin position="161"/>
        <end position="181"/>
    </location>
</feature>
<feature type="transmembrane region" description="Helical" evidence="5">
    <location>
        <begin position="96"/>
        <end position="118"/>
    </location>
</feature>
<proteinExistence type="predicted"/>
<accession>A0ABQ2KJN4</accession>
<dbReference type="InterPro" id="IPR036259">
    <property type="entry name" value="MFS_trans_sf"/>
</dbReference>
<feature type="transmembrane region" description="Helical" evidence="5">
    <location>
        <begin position="130"/>
        <end position="149"/>
    </location>
</feature>
<sequence length="388" mass="38834">MKRASLVALLLHSLLIQVIAFLVRPAVSYAALDLGAPAVSVGAIGAAFALVPLLLALVVGRLVDRRGERVALLGGSALAIVACVALALWGHAIVGLLVGTALLGAGHLGCIVGQQAVVARSASAGGLDSLFGYYTFAASLGQAIGPLLLTLGGDGVRPDTRLLFIIGGVLALVLMPTTFAIERRSLANSGLDAHGGVSAWMLLRSPGVARAIATSAIVVAAVDLTVVYVPALGAELGLSAAAVGAVLAARAVASMASRLLLGMLARRLGRGRLMVTSLIVSSIGLIALAAPLPFWALVAIAVVLGLGLGVGQPLTMSWLVEQAPEGQRGRALALRLSGNRLSQLAIPAAAGALAGFGAGTSLAAVGVLVAASLLLMRGLRLDGDQQSS</sequence>
<evidence type="ECO:0000313" key="8">
    <source>
        <dbReference type="Proteomes" id="UP000626982"/>
    </source>
</evidence>
<dbReference type="InterPro" id="IPR011701">
    <property type="entry name" value="MFS"/>
</dbReference>
<organism evidence="7 8">
    <name type="scientific">Agrococcus terreus</name>
    <dbReference type="NCBI Taxonomy" id="574649"/>
    <lineage>
        <taxon>Bacteria</taxon>
        <taxon>Bacillati</taxon>
        <taxon>Actinomycetota</taxon>
        <taxon>Actinomycetes</taxon>
        <taxon>Micrococcales</taxon>
        <taxon>Microbacteriaceae</taxon>
        <taxon>Agrococcus</taxon>
    </lineage>
</organism>
<feature type="transmembrane region" description="Helical" evidence="5">
    <location>
        <begin position="40"/>
        <end position="63"/>
    </location>
</feature>
<feature type="transmembrane region" description="Helical" evidence="5">
    <location>
        <begin position="341"/>
        <end position="374"/>
    </location>
</feature>
<reference evidence="8" key="1">
    <citation type="journal article" date="2019" name="Int. J. Syst. Evol. Microbiol.">
        <title>The Global Catalogue of Microorganisms (GCM) 10K type strain sequencing project: providing services to taxonomists for standard genome sequencing and annotation.</title>
        <authorList>
            <consortium name="The Broad Institute Genomics Platform"/>
            <consortium name="The Broad Institute Genome Sequencing Center for Infectious Disease"/>
            <person name="Wu L."/>
            <person name="Ma J."/>
        </authorList>
    </citation>
    <scope>NUCLEOTIDE SEQUENCE [LARGE SCALE GENOMIC DNA]</scope>
    <source>
        <strain evidence="8">CGMCC 1.6960</strain>
    </source>
</reference>
<feature type="transmembrane region" description="Helical" evidence="5">
    <location>
        <begin position="211"/>
        <end position="231"/>
    </location>
</feature>
<feature type="transmembrane region" description="Helical" evidence="5">
    <location>
        <begin position="70"/>
        <end position="90"/>
    </location>
</feature>
<dbReference type="RefSeq" id="WP_188717764.1">
    <property type="nucleotide sequence ID" value="NZ_BAABBD010000002.1"/>
</dbReference>
<evidence type="ECO:0000313" key="7">
    <source>
        <dbReference type="EMBL" id="GGN84954.1"/>
    </source>
</evidence>
<keyword evidence="8" id="KW-1185">Reference proteome</keyword>
<dbReference type="EMBL" id="BMLM01000001">
    <property type="protein sequence ID" value="GGN84954.1"/>
    <property type="molecule type" value="Genomic_DNA"/>
</dbReference>
<evidence type="ECO:0000256" key="1">
    <source>
        <dbReference type="ARBA" id="ARBA00004651"/>
    </source>
</evidence>
<evidence type="ECO:0000259" key="6">
    <source>
        <dbReference type="PROSITE" id="PS50850"/>
    </source>
</evidence>
<dbReference type="Proteomes" id="UP000626982">
    <property type="component" value="Unassembled WGS sequence"/>
</dbReference>
<name>A0ABQ2KJN4_9MICO</name>
<evidence type="ECO:0000256" key="3">
    <source>
        <dbReference type="ARBA" id="ARBA00022989"/>
    </source>
</evidence>
<gene>
    <name evidence="7" type="ORF">GCM10010968_17280</name>
</gene>
<keyword evidence="3 5" id="KW-1133">Transmembrane helix</keyword>
<keyword evidence="2 5" id="KW-0812">Transmembrane</keyword>
<dbReference type="Gene3D" id="1.20.1250.20">
    <property type="entry name" value="MFS general substrate transporter like domains"/>
    <property type="match status" value="2"/>
</dbReference>
<dbReference type="InterPro" id="IPR020846">
    <property type="entry name" value="MFS_dom"/>
</dbReference>